<dbReference type="SUPFAM" id="SSF48230">
    <property type="entry name" value="Chondroitin AC/alginate lyase"/>
    <property type="match status" value="1"/>
</dbReference>
<reference evidence="4" key="1">
    <citation type="submission" date="2021-03" db="EMBL/GenBank/DDBJ databases">
        <title>Taxonomic study of Clostridium polyendosporum from meadow-gley soil under rice.</title>
        <authorList>
            <person name="Kobayashi H."/>
            <person name="Tanizawa Y."/>
            <person name="Yagura M."/>
        </authorList>
    </citation>
    <scope>NUCLEOTIDE SEQUENCE</scope>
    <source>
        <strain evidence="4">JCM 30710</strain>
    </source>
</reference>
<dbReference type="Proteomes" id="UP000679179">
    <property type="component" value="Unassembled WGS sequence"/>
</dbReference>
<dbReference type="InterPro" id="IPR012480">
    <property type="entry name" value="Hepar_II_III_C"/>
</dbReference>
<dbReference type="PANTHER" id="PTHR38045">
    <property type="entry name" value="CHROMOSOME 1, WHOLE GENOME SHOTGUN SEQUENCE"/>
    <property type="match status" value="1"/>
</dbReference>
<name>A0A919S2Y1_9CLOT</name>
<dbReference type="RefSeq" id="WP_212904932.1">
    <property type="nucleotide sequence ID" value="NZ_BOPZ01000031.1"/>
</dbReference>
<organism evidence="4 5">
    <name type="scientific">Clostridium polyendosporum</name>
    <dbReference type="NCBI Taxonomy" id="69208"/>
    <lineage>
        <taxon>Bacteria</taxon>
        <taxon>Bacillati</taxon>
        <taxon>Bacillota</taxon>
        <taxon>Clostridia</taxon>
        <taxon>Eubacteriales</taxon>
        <taxon>Clostridiaceae</taxon>
        <taxon>Clostridium</taxon>
    </lineage>
</organism>
<dbReference type="Gene3D" id="1.50.10.100">
    <property type="entry name" value="Chondroitin AC/alginate lyase"/>
    <property type="match status" value="1"/>
</dbReference>
<feature type="domain" description="Heparinase II N-terminal" evidence="3">
    <location>
        <begin position="41"/>
        <end position="289"/>
    </location>
</feature>
<dbReference type="Pfam" id="PF07940">
    <property type="entry name" value="Hepar_II_III_C"/>
    <property type="match status" value="1"/>
</dbReference>
<dbReference type="AlphaFoldDB" id="A0A919S2Y1"/>
<comment type="caution">
    <text evidence="4">The sequence shown here is derived from an EMBL/GenBank/DDBJ whole genome shotgun (WGS) entry which is preliminary data.</text>
</comment>
<dbReference type="GO" id="GO:0016829">
    <property type="term" value="F:lyase activity"/>
    <property type="evidence" value="ECO:0007669"/>
    <property type="project" value="InterPro"/>
</dbReference>
<feature type="domain" description="Heparinase II/III-like C-terminal" evidence="2">
    <location>
        <begin position="405"/>
        <end position="581"/>
    </location>
</feature>
<dbReference type="PANTHER" id="PTHR38045:SF1">
    <property type="entry name" value="HEPARINASE II_III-LIKE PROTEIN"/>
    <property type="match status" value="1"/>
</dbReference>
<protein>
    <recommendedName>
        <fullName evidence="6">Heparinase II/III-like protein</fullName>
    </recommendedName>
</protein>
<sequence>MKKISTKFFLLFLCLSIILFLLSYYISTYINKTLPQKKYNAEASDIIKLLKDKNKNNSHPRLMATYTDFKRIKSQISQNKLIKEQYKYIKSRADLMLHEKPVKYELSDNTRLLFVSRKVLDRIQTLSFVYRISGEKKYADRAWLELQTISDANPDRKNFSFPDWHPSHFLDTAEMTNAAAIGYDWLYDYLSSEQKSIVRSAILTKGLNQALNFYHNQKEWVVNSSNWNGVCNSGIGLGALAIADESKEYELVSGEILENAIKSLPTMLTQYNPNGGWYEGPNYWDYGITYSAYFISALDSALGTDYELSKSSGFSSAGDFPIFMTGTNGTFNFADAESPKLKSPVMLWLANKFKNSNYVWYYNKEASVKNSSIMSLIWYDKRIKESKPKIQDKYFREIEVATLHSSLLESNDSFVGFKAGKNNLAHSDLDIGTFVYDSLGVRWFCDLGSENYNVPGYWNMGINGRRWQYYRKRAEGHNTLVINPGLKPDQNVYANTKIELFKSDTKRSFAIADITDAYKKDALSVKRGVILFKNSGQMLVQDEISTNKPSDIWWFAHTPAIIKISSDKKSALLLKDGKTLKISILSPVEANFNKMEAKSLPSSPTPANQTYNAVQKLYIHLNNAQNTTISIIMSPITPSKTEPLRLPKVIKLKDWNIIN</sequence>
<evidence type="ECO:0000313" key="5">
    <source>
        <dbReference type="Proteomes" id="UP000679179"/>
    </source>
</evidence>
<evidence type="ECO:0008006" key="6">
    <source>
        <dbReference type="Google" id="ProtNLM"/>
    </source>
</evidence>
<comment type="subcellular location">
    <subcellularLocation>
        <location evidence="1">Cell envelope</location>
    </subcellularLocation>
</comment>
<dbReference type="Gene3D" id="2.70.98.70">
    <property type="match status" value="1"/>
</dbReference>
<evidence type="ECO:0000259" key="3">
    <source>
        <dbReference type="Pfam" id="PF16332"/>
    </source>
</evidence>
<dbReference type="GO" id="GO:0030313">
    <property type="term" value="C:cell envelope"/>
    <property type="evidence" value="ECO:0007669"/>
    <property type="project" value="UniProtKB-SubCell"/>
</dbReference>
<accession>A0A919S2Y1</accession>
<proteinExistence type="predicted"/>
<dbReference type="InterPro" id="IPR032518">
    <property type="entry name" value="HepII_N"/>
</dbReference>
<dbReference type="InterPro" id="IPR008929">
    <property type="entry name" value="Chondroitin_lyas"/>
</dbReference>
<evidence type="ECO:0000313" key="4">
    <source>
        <dbReference type="EMBL" id="GIM30253.1"/>
    </source>
</evidence>
<keyword evidence="5" id="KW-1185">Reference proteome</keyword>
<evidence type="ECO:0000256" key="1">
    <source>
        <dbReference type="ARBA" id="ARBA00004196"/>
    </source>
</evidence>
<dbReference type="EMBL" id="BOPZ01000031">
    <property type="protein sequence ID" value="GIM30253.1"/>
    <property type="molecule type" value="Genomic_DNA"/>
</dbReference>
<evidence type="ECO:0000259" key="2">
    <source>
        <dbReference type="Pfam" id="PF07940"/>
    </source>
</evidence>
<dbReference type="Pfam" id="PF16332">
    <property type="entry name" value="DUF4962"/>
    <property type="match status" value="1"/>
</dbReference>
<gene>
    <name evidence="4" type="ORF">CPJCM30710_29190</name>
</gene>